<dbReference type="AlphaFoldDB" id="A0A5K7XEM1"/>
<evidence type="ECO:0000313" key="1">
    <source>
        <dbReference type="EMBL" id="BBO34845.1"/>
    </source>
</evidence>
<gene>
    <name evidence="1" type="ORF">PLANPX_4457</name>
</gene>
<evidence type="ECO:0000313" key="2">
    <source>
        <dbReference type="Proteomes" id="UP000326837"/>
    </source>
</evidence>
<keyword evidence="2" id="KW-1185">Reference proteome</keyword>
<dbReference type="EMBL" id="AP021861">
    <property type="protein sequence ID" value="BBO34845.1"/>
    <property type="molecule type" value="Genomic_DNA"/>
</dbReference>
<name>A0A5K7XEM1_9BACT</name>
<dbReference type="KEGG" id="lpav:PLANPX_4457"/>
<organism evidence="1 2">
    <name type="scientific">Lacipirellula parvula</name>
    <dbReference type="NCBI Taxonomy" id="2650471"/>
    <lineage>
        <taxon>Bacteria</taxon>
        <taxon>Pseudomonadati</taxon>
        <taxon>Planctomycetota</taxon>
        <taxon>Planctomycetia</taxon>
        <taxon>Pirellulales</taxon>
        <taxon>Lacipirellulaceae</taxon>
        <taxon>Lacipirellula</taxon>
    </lineage>
</organism>
<proteinExistence type="predicted"/>
<dbReference type="Proteomes" id="UP000326837">
    <property type="component" value="Chromosome"/>
</dbReference>
<protein>
    <recommendedName>
        <fullName evidence="3">DUF4279 domain-containing protein</fullName>
    </recommendedName>
</protein>
<sequence length="140" mass="15114">MPGCVLHIAGKGFDAHHALASCSLAPYALWRQGEPRGTRSTRLHENGGVTFLASDADGGSVPQQIADTIRFLQTHRAEISQLTSAAGVEEAYFDFGWDFPYQQSIGQSNDFPVELLKLCAECGLSICVSVYVTGSDYLNS</sequence>
<evidence type="ECO:0008006" key="3">
    <source>
        <dbReference type="Google" id="ProtNLM"/>
    </source>
</evidence>
<accession>A0A5K7XEM1</accession>
<reference evidence="2" key="1">
    <citation type="submission" date="2019-10" db="EMBL/GenBank/DDBJ databases">
        <title>Lacipirellula parvula gen. nov., sp. nov., representing a lineage of planctomycetes widespread in freshwater anoxic habitats, and description of the family Lacipirellulaceae.</title>
        <authorList>
            <person name="Dedysh S.N."/>
            <person name="Kulichevskaya I.S."/>
            <person name="Beletsky A.V."/>
            <person name="Rakitin A.L."/>
            <person name="Mardanov A.V."/>
            <person name="Ivanova A.A."/>
            <person name="Saltykova V.X."/>
            <person name="Rijpstra W.I.C."/>
            <person name="Sinninghe Damste J.S."/>
            <person name="Ravin N.V."/>
        </authorList>
    </citation>
    <scope>NUCLEOTIDE SEQUENCE [LARGE SCALE GENOMIC DNA]</scope>
    <source>
        <strain evidence="2">PX69</strain>
    </source>
</reference>